<comment type="caution">
    <text evidence="2">The sequence shown here is derived from an EMBL/GenBank/DDBJ whole genome shotgun (WGS) entry which is preliminary data.</text>
</comment>
<dbReference type="EMBL" id="SHBL01000019">
    <property type="protein sequence ID" value="RZO23926.1"/>
    <property type="molecule type" value="Genomic_DNA"/>
</dbReference>
<keyword evidence="1" id="KW-0732">Signal</keyword>
<dbReference type="Proteomes" id="UP000320146">
    <property type="component" value="Unassembled WGS sequence"/>
</dbReference>
<feature type="signal peptide" evidence="1">
    <location>
        <begin position="1"/>
        <end position="18"/>
    </location>
</feature>
<sequence length="242" mass="27488">MKKISLLLISLFMFVSFADELPANFSKYQTHYAFKCDHAEKCAAAFDKYMNTPEVKAMNLEVDLYALEHQGWNEATHQVSYYYKDANEYAMAGNYYSTSKAGLTFRNTMNKLGAEIIMSSMTRHIAANVSDNPGSELVTVNWDMNVSNPVEFLPLWIELSKSTEKYDWNADGCGVQQHILGNNGNGITHNVWCVFSSPQAALSFLDNYIATPEFAEYSTKVGDHRTFLRSHMSFLLKEYNPD</sequence>
<gene>
    <name evidence="2" type="ORF">EVA99_02740</name>
</gene>
<evidence type="ECO:0000313" key="2">
    <source>
        <dbReference type="EMBL" id="RZO23926.1"/>
    </source>
</evidence>
<name>A0A520MRU5_9GAMM</name>
<proteinExistence type="predicted"/>
<dbReference type="AlphaFoldDB" id="A0A520MRU5"/>
<reference evidence="2 3" key="1">
    <citation type="submission" date="2019-02" db="EMBL/GenBank/DDBJ databases">
        <title>Prokaryotic population dynamics and viral predation in marine succession experiment using metagenomics: the confinement effect.</title>
        <authorList>
            <person name="Haro-Moreno J.M."/>
            <person name="Rodriguez-Valera F."/>
            <person name="Lopez-Perez M."/>
        </authorList>
    </citation>
    <scope>NUCLEOTIDE SEQUENCE [LARGE SCALE GENOMIC DNA]</scope>
    <source>
        <strain evidence="2">MED-G166</strain>
    </source>
</reference>
<accession>A0A520MRU5</accession>
<evidence type="ECO:0000313" key="3">
    <source>
        <dbReference type="Proteomes" id="UP000320146"/>
    </source>
</evidence>
<feature type="chain" id="PRO_5022131234" evidence="1">
    <location>
        <begin position="19"/>
        <end position="242"/>
    </location>
</feature>
<protein>
    <submittedName>
        <fullName evidence="2">Uncharacterized protein</fullName>
    </submittedName>
</protein>
<evidence type="ECO:0000256" key="1">
    <source>
        <dbReference type="SAM" id="SignalP"/>
    </source>
</evidence>
<organism evidence="2 3">
    <name type="scientific">SAR86 cluster bacterium</name>
    <dbReference type="NCBI Taxonomy" id="2030880"/>
    <lineage>
        <taxon>Bacteria</taxon>
        <taxon>Pseudomonadati</taxon>
        <taxon>Pseudomonadota</taxon>
        <taxon>Gammaproteobacteria</taxon>
        <taxon>SAR86 cluster</taxon>
    </lineage>
</organism>